<accession>A0A1A9MZZ1</accession>
<sequence>MANTNLKPRRARVEECTRISVALEQAPASNDPQEQRKRVTFPWMQVTDDMLEQLGFLPGERVMFSIDHRHAQILITLDRDYTIGGKPMTPEQLRKRDRATPD</sequence>
<dbReference type="OrthoDB" id="9035207at2"/>
<dbReference type="RefSeq" id="WP_064270702.1">
    <property type="nucleotide sequence ID" value="NZ_LXJZ01000199.1"/>
</dbReference>
<dbReference type="AlphaFoldDB" id="A0A1A9MZZ1"/>
<dbReference type="EMBL" id="LXKA01000356">
    <property type="protein sequence ID" value="OAJ53704.1"/>
    <property type="molecule type" value="Genomic_DNA"/>
</dbReference>
<proteinExistence type="predicted"/>
<protein>
    <submittedName>
        <fullName evidence="1">Uncharacterized protein</fullName>
    </submittedName>
</protein>
<evidence type="ECO:0000313" key="3">
    <source>
        <dbReference type="Proteomes" id="UP000077961"/>
    </source>
</evidence>
<name>A0A1A9MZZ1_9BURK</name>
<evidence type="ECO:0000313" key="2">
    <source>
        <dbReference type="EMBL" id="OAJ54714.1"/>
    </source>
</evidence>
<dbReference type="STRING" id="1462993.A6V36_35705"/>
<evidence type="ECO:0000313" key="4">
    <source>
        <dbReference type="Proteomes" id="UP000078116"/>
    </source>
</evidence>
<keyword evidence="3" id="KW-1185">Reference proteome</keyword>
<gene>
    <name evidence="2" type="ORF">A6V36_35705</name>
    <name evidence="1" type="ORF">A6V37_35340</name>
</gene>
<evidence type="ECO:0000313" key="1">
    <source>
        <dbReference type="EMBL" id="OAJ53704.1"/>
    </source>
</evidence>
<reference evidence="3 4" key="1">
    <citation type="submission" date="2016-04" db="EMBL/GenBank/DDBJ databases">
        <title>Reclassification of Paraburkholderia panaciterrae (Farh et al. 2015) Dobritsa &amp; Samadpour 2016 as a later homotypic synonym of Paraburkholderia ginsengiterrae (Farh et al. 2015) Dobritsa &amp; Samadpour 2016.</title>
        <authorList>
            <person name="Dobritsa A.P."/>
            <person name="Kutumbaka K."/>
            <person name="Samadpour M."/>
        </authorList>
    </citation>
    <scope>NUCLEOTIDE SEQUENCE [LARGE SCALE GENOMIC DNA]</scope>
    <source>
        <strain evidence="1 4">DCY85</strain>
        <strain evidence="2 3">DCY85-1</strain>
    </source>
</reference>
<dbReference type="Proteomes" id="UP000078116">
    <property type="component" value="Unassembled WGS sequence"/>
</dbReference>
<organism evidence="1 4">
    <name type="scientific">Paraburkholderia ginsengiterrae</name>
    <dbReference type="NCBI Taxonomy" id="1462993"/>
    <lineage>
        <taxon>Bacteria</taxon>
        <taxon>Pseudomonadati</taxon>
        <taxon>Pseudomonadota</taxon>
        <taxon>Betaproteobacteria</taxon>
        <taxon>Burkholderiales</taxon>
        <taxon>Burkholderiaceae</taxon>
        <taxon>Paraburkholderia</taxon>
    </lineage>
</organism>
<dbReference type="EMBL" id="LXJZ01000199">
    <property type="protein sequence ID" value="OAJ54714.1"/>
    <property type="molecule type" value="Genomic_DNA"/>
</dbReference>
<comment type="caution">
    <text evidence="1">The sequence shown here is derived from an EMBL/GenBank/DDBJ whole genome shotgun (WGS) entry which is preliminary data.</text>
</comment>
<dbReference type="Proteomes" id="UP000077961">
    <property type="component" value="Unassembled WGS sequence"/>
</dbReference>